<proteinExistence type="inferred from homology"/>
<evidence type="ECO:0000256" key="2">
    <source>
        <dbReference type="ARBA" id="ARBA00005563"/>
    </source>
</evidence>
<dbReference type="GO" id="GO:0035861">
    <property type="term" value="C:site of double-strand break"/>
    <property type="evidence" value="ECO:0007669"/>
    <property type="project" value="TreeGrafter"/>
</dbReference>
<evidence type="ECO:0000313" key="6">
    <source>
        <dbReference type="Proteomes" id="UP001201812"/>
    </source>
</evidence>
<gene>
    <name evidence="5" type="ORF">DdX_04132</name>
</gene>
<dbReference type="InterPro" id="IPR007150">
    <property type="entry name" value="HUS1/Mec3"/>
</dbReference>
<dbReference type="AlphaFoldDB" id="A0AAD4NF20"/>
<evidence type="ECO:0000313" key="5">
    <source>
        <dbReference type="EMBL" id="KAI1723948.1"/>
    </source>
</evidence>
<dbReference type="Proteomes" id="UP001201812">
    <property type="component" value="Unassembled WGS sequence"/>
</dbReference>
<comment type="caution">
    <text evidence="5">The sequence shown here is derived from an EMBL/GenBank/DDBJ whole genome shotgun (WGS) entry which is preliminary data.</text>
</comment>
<reference evidence="5" key="1">
    <citation type="submission" date="2022-01" db="EMBL/GenBank/DDBJ databases">
        <title>Genome Sequence Resource for Two Populations of Ditylenchus destructor, the Migratory Endoparasitic Phytonematode.</title>
        <authorList>
            <person name="Zhang H."/>
            <person name="Lin R."/>
            <person name="Xie B."/>
        </authorList>
    </citation>
    <scope>NUCLEOTIDE SEQUENCE</scope>
    <source>
        <strain evidence="5">BazhouSP</strain>
    </source>
</reference>
<evidence type="ECO:0000256" key="1">
    <source>
        <dbReference type="ARBA" id="ARBA00004123"/>
    </source>
</evidence>
<comment type="similarity">
    <text evidence="2 4">Belongs to the HUS1 family.</text>
</comment>
<keyword evidence="6" id="KW-1185">Reference proteome</keyword>
<dbReference type="GO" id="GO:0044778">
    <property type="term" value="P:meiotic DNA integrity checkpoint signaling"/>
    <property type="evidence" value="ECO:0007669"/>
    <property type="project" value="TreeGrafter"/>
</dbReference>
<protein>
    <recommendedName>
        <fullName evidence="4">Checkpoint protein</fullName>
    </recommendedName>
</protein>
<dbReference type="GO" id="GO:0030896">
    <property type="term" value="C:checkpoint clamp complex"/>
    <property type="evidence" value="ECO:0007669"/>
    <property type="project" value="InterPro"/>
</dbReference>
<dbReference type="PIRSF" id="PIRSF011312">
    <property type="entry name" value="Cell_cycle_HUS1"/>
    <property type="match status" value="1"/>
</dbReference>
<dbReference type="GO" id="GO:0033314">
    <property type="term" value="P:mitotic DNA replication checkpoint signaling"/>
    <property type="evidence" value="ECO:0007669"/>
    <property type="project" value="TreeGrafter"/>
</dbReference>
<accession>A0AAD4NF20</accession>
<dbReference type="EMBL" id="JAKKPZ010000003">
    <property type="protein sequence ID" value="KAI1723948.1"/>
    <property type="molecule type" value="Genomic_DNA"/>
</dbReference>
<dbReference type="PANTHER" id="PTHR12900:SF0">
    <property type="entry name" value="CHECKPOINT PROTEIN"/>
    <property type="match status" value="1"/>
</dbReference>
<sequence>MKFEAVIGGSKNVETFSKIVHIVSKLCKKKCVVRLSSDEFSFLNTNTVREAFYLDFRIIQKELFVSYNIEGHSQDTNVIFFEISTDDLLQSVAVNESTMEMKLSHINMIPHLVIELKSVCITHEIPIAFILQHNWLDYDPPSVGLASVCVGLPSVKIFHKILNSVKNIGSKTITISTNNNGELYIDGVVDQAKLKVYLHDIANYPIHGANSEEMAAIDHLFSVQLDLRLVYSFMSVLHVYFNQAILKIVDGRVAVFSAKQQSCQFKLFVNGLQGE</sequence>
<dbReference type="GO" id="GO:0000724">
    <property type="term" value="P:double-strand break repair via homologous recombination"/>
    <property type="evidence" value="ECO:0007669"/>
    <property type="project" value="TreeGrafter"/>
</dbReference>
<dbReference type="Gene3D" id="3.70.10.10">
    <property type="match status" value="1"/>
</dbReference>
<evidence type="ECO:0000256" key="4">
    <source>
        <dbReference type="PIRNR" id="PIRNR011312"/>
    </source>
</evidence>
<dbReference type="PANTHER" id="PTHR12900">
    <property type="entry name" value="MITOTIC AND DNA DAMAGE CHECKPOINT PROTEIN HUS1"/>
    <property type="match status" value="1"/>
</dbReference>
<evidence type="ECO:0000256" key="3">
    <source>
        <dbReference type="ARBA" id="ARBA00023242"/>
    </source>
</evidence>
<dbReference type="InterPro" id="IPR016580">
    <property type="entry name" value="HUS1"/>
</dbReference>
<name>A0AAD4NF20_9BILA</name>
<keyword evidence="3" id="KW-0539">Nucleus</keyword>
<dbReference type="GO" id="GO:0005730">
    <property type="term" value="C:nucleolus"/>
    <property type="evidence" value="ECO:0007669"/>
    <property type="project" value="InterPro"/>
</dbReference>
<dbReference type="GO" id="GO:0031573">
    <property type="term" value="P:mitotic intra-S DNA damage checkpoint signaling"/>
    <property type="evidence" value="ECO:0007669"/>
    <property type="project" value="TreeGrafter"/>
</dbReference>
<dbReference type="GO" id="GO:0006289">
    <property type="term" value="P:nucleotide-excision repair"/>
    <property type="evidence" value="ECO:0007669"/>
    <property type="project" value="TreeGrafter"/>
</dbReference>
<dbReference type="Pfam" id="PF04005">
    <property type="entry name" value="Hus1"/>
    <property type="match status" value="1"/>
</dbReference>
<organism evidence="5 6">
    <name type="scientific">Ditylenchus destructor</name>
    <dbReference type="NCBI Taxonomy" id="166010"/>
    <lineage>
        <taxon>Eukaryota</taxon>
        <taxon>Metazoa</taxon>
        <taxon>Ecdysozoa</taxon>
        <taxon>Nematoda</taxon>
        <taxon>Chromadorea</taxon>
        <taxon>Rhabditida</taxon>
        <taxon>Tylenchina</taxon>
        <taxon>Tylenchomorpha</taxon>
        <taxon>Sphaerularioidea</taxon>
        <taxon>Anguinidae</taxon>
        <taxon>Anguininae</taxon>
        <taxon>Ditylenchus</taxon>
    </lineage>
</organism>
<dbReference type="GO" id="GO:0000723">
    <property type="term" value="P:telomere maintenance"/>
    <property type="evidence" value="ECO:0007669"/>
    <property type="project" value="TreeGrafter"/>
</dbReference>
<comment type="subcellular location">
    <subcellularLocation>
        <location evidence="1">Nucleus</location>
    </subcellularLocation>
</comment>